<name>A0AAN9XG79_PSOTE</name>
<organism evidence="1 2">
    <name type="scientific">Psophocarpus tetragonolobus</name>
    <name type="common">Winged bean</name>
    <name type="synonym">Dolichos tetragonolobus</name>
    <dbReference type="NCBI Taxonomy" id="3891"/>
    <lineage>
        <taxon>Eukaryota</taxon>
        <taxon>Viridiplantae</taxon>
        <taxon>Streptophyta</taxon>
        <taxon>Embryophyta</taxon>
        <taxon>Tracheophyta</taxon>
        <taxon>Spermatophyta</taxon>
        <taxon>Magnoliopsida</taxon>
        <taxon>eudicotyledons</taxon>
        <taxon>Gunneridae</taxon>
        <taxon>Pentapetalae</taxon>
        <taxon>rosids</taxon>
        <taxon>fabids</taxon>
        <taxon>Fabales</taxon>
        <taxon>Fabaceae</taxon>
        <taxon>Papilionoideae</taxon>
        <taxon>50 kb inversion clade</taxon>
        <taxon>NPAAA clade</taxon>
        <taxon>indigoferoid/millettioid clade</taxon>
        <taxon>Phaseoleae</taxon>
        <taxon>Psophocarpus</taxon>
    </lineage>
</organism>
<keyword evidence="2" id="KW-1185">Reference proteome</keyword>
<proteinExistence type="predicted"/>
<comment type="caution">
    <text evidence="1">The sequence shown here is derived from an EMBL/GenBank/DDBJ whole genome shotgun (WGS) entry which is preliminary data.</text>
</comment>
<dbReference type="AlphaFoldDB" id="A0AAN9XG79"/>
<dbReference type="Proteomes" id="UP001386955">
    <property type="component" value="Unassembled WGS sequence"/>
</dbReference>
<sequence>MGNVNGREDESIPAAADASVVKPVTRAAHALDSRSAILAFSDSMTNSPPHSPHVPNRRSSSVLRFVVDAKERYIPDLPNVADEMGQSCKWTGVLCLPYFLVFLLFDGGRNFLKIWLLIIVSVGAHKVFGINPL</sequence>
<reference evidence="1 2" key="1">
    <citation type="submission" date="2024-01" db="EMBL/GenBank/DDBJ databases">
        <title>The genomes of 5 underutilized Papilionoideae crops provide insights into root nodulation and disease resistanc.</title>
        <authorList>
            <person name="Jiang F."/>
        </authorList>
    </citation>
    <scope>NUCLEOTIDE SEQUENCE [LARGE SCALE GENOMIC DNA]</scope>
    <source>
        <strain evidence="1">DUOXIRENSHENG_FW03</strain>
        <tissue evidence="1">Leaves</tissue>
    </source>
</reference>
<evidence type="ECO:0000313" key="1">
    <source>
        <dbReference type="EMBL" id="KAK7390599.1"/>
    </source>
</evidence>
<accession>A0AAN9XG79</accession>
<dbReference type="EMBL" id="JAYMYS010000006">
    <property type="protein sequence ID" value="KAK7390599.1"/>
    <property type="molecule type" value="Genomic_DNA"/>
</dbReference>
<protein>
    <submittedName>
        <fullName evidence="1">Uncharacterized protein</fullName>
    </submittedName>
</protein>
<gene>
    <name evidence="1" type="ORF">VNO78_25908</name>
</gene>
<evidence type="ECO:0000313" key="2">
    <source>
        <dbReference type="Proteomes" id="UP001386955"/>
    </source>
</evidence>